<reference evidence="1 2" key="1">
    <citation type="submission" date="2019-09" db="EMBL/GenBank/DDBJ databases">
        <title>A chromosome-level genome assembly of the Chinese tupelo Nyssa sinensis.</title>
        <authorList>
            <person name="Yang X."/>
            <person name="Kang M."/>
            <person name="Yang Y."/>
            <person name="Xiong H."/>
            <person name="Wang M."/>
            <person name="Zhang Z."/>
            <person name="Wang Z."/>
            <person name="Wu H."/>
            <person name="Ma T."/>
            <person name="Liu J."/>
            <person name="Xi Z."/>
        </authorList>
    </citation>
    <scope>NUCLEOTIDE SEQUENCE [LARGE SCALE GENOMIC DNA]</scope>
    <source>
        <strain evidence="1">J267</strain>
        <tissue evidence="1">Leaf</tissue>
    </source>
</reference>
<dbReference type="AlphaFoldDB" id="A0A5J5C3L0"/>
<dbReference type="Proteomes" id="UP000325577">
    <property type="component" value="Linkage Group LG0"/>
</dbReference>
<dbReference type="Gene3D" id="3.80.10.10">
    <property type="entry name" value="Ribonuclease Inhibitor"/>
    <property type="match status" value="1"/>
</dbReference>
<proteinExistence type="predicted"/>
<evidence type="ECO:0000313" key="2">
    <source>
        <dbReference type="Proteomes" id="UP000325577"/>
    </source>
</evidence>
<name>A0A5J5C3L0_9ASTE</name>
<accession>A0A5J5C3L0</accession>
<gene>
    <name evidence="1" type="ORF">F0562_001670</name>
</gene>
<dbReference type="InterPro" id="IPR032675">
    <property type="entry name" value="LRR_dom_sf"/>
</dbReference>
<protein>
    <recommendedName>
        <fullName evidence="3">NB-ARC domain-containing protein</fullName>
    </recommendedName>
</protein>
<evidence type="ECO:0000313" key="1">
    <source>
        <dbReference type="EMBL" id="KAA8549973.1"/>
    </source>
</evidence>
<organism evidence="1 2">
    <name type="scientific">Nyssa sinensis</name>
    <dbReference type="NCBI Taxonomy" id="561372"/>
    <lineage>
        <taxon>Eukaryota</taxon>
        <taxon>Viridiplantae</taxon>
        <taxon>Streptophyta</taxon>
        <taxon>Embryophyta</taxon>
        <taxon>Tracheophyta</taxon>
        <taxon>Spermatophyta</taxon>
        <taxon>Magnoliopsida</taxon>
        <taxon>eudicotyledons</taxon>
        <taxon>Gunneridae</taxon>
        <taxon>Pentapetalae</taxon>
        <taxon>asterids</taxon>
        <taxon>Cornales</taxon>
        <taxon>Nyssaceae</taxon>
        <taxon>Nyssa</taxon>
    </lineage>
</organism>
<dbReference type="OrthoDB" id="1636630at2759"/>
<keyword evidence="2" id="KW-1185">Reference proteome</keyword>
<sequence length="128" mass="14232">MPTMGNLHSLKVVEIDGRPNLKCIGSEFYGQNHDGASSSGAVFPVLRELTLKNMPKLAEWLEEKSLPPSGMVFPCIEKLKIAKCPQLITAPGFAYFAPLQNCNIWSTVISLLKFPLLRILCITEYCTF</sequence>
<evidence type="ECO:0008006" key="3">
    <source>
        <dbReference type="Google" id="ProtNLM"/>
    </source>
</evidence>
<dbReference type="EMBL" id="CM018031">
    <property type="protein sequence ID" value="KAA8549973.1"/>
    <property type="molecule type" value="Genomic_DNA"/>
</dbReference>